<keyword evidence="3 4" id="KW-0732">Signal</keyword>
<protein>
    <submittedName>
        <fullName evidence="6">Metal ABC transporter substrate-binding protein</fullName>
    </submittedName>
</protein>
<dbReference type="Proteomes" id="UP000261931">
    <property type="component" value="Unassembled WGS sequence"/>
</dbReference>
<evidence type="ECO:0000256" key="1">
    <source>
        <dbReference type="ARBA" id="ARBA00004418"/>
    </source>
</evidence>
<accession>A0A372EKC0</accession>
<keyword evidence="7" id="KW-1185">Reference proteome</keyword>
<proteinExistence type="inferred from homology"/>
<feature type="signal peptide" evidence="4">
    <location>
        <begin position="1"/>
        <end position="24"/>
    </location>
</feature>
<organism evidence="6 7">
    <name type="scientific">Hydrogenophaga borbori</name>
    <dbReference type="NCBI Taxonomy" id="2294117"/>
    <lineage>
        <taxon>Bacteria</taxon>
        <taxon>Pseudomonadati</taxon>
        <taxon>Pseudomonadota</taxon>
        <taxon>Betaproteobacteria</taxon>
        <taxon>Burkholderiales</taxon>
        <taxon>Comamonadaceae</taxon>
        <taxon>Hydrogenophaga</taxon>
    </lineage>
</organism>
<evidence type="ECO:0000313" key="6">
    <source>
        <dbReference type="EMBL" id="RFP79362.1"/>
    </source>
</evidence>
<comment type="subcellular location">
    <subcellularLocation>
        <location evidence="1">Periplasm</location>
    </subcellularLocation>
</comment>
<reference evidence="6 7" key="1">
    <citation type="submission" date="2018-08" db="EMBL/GenBank/DDBJ databases">
        <title>Hydrogenophaga sp. LA-38 isolated from sludge.</title>
        <authorList>
            <person name="Im W.-T."/>
        </authorList>
    </citation>
    <scope>NUCLEOTIDE SEQUENCE [LARGE SCALE GENOMIC DNA]</scope>
    <source>
        <strain evidence="6 7">LA-38</strain>
    </source>
</reference>
<evidence type="ECO:0000256" key="2">
    <source>
        <dbReference type="ARBA" id="ARBA00010742"/>
    </source>
</evidence>
<evidence type="ECO:0000256" key="4">
    <source>
        <dbReference type="SAM" id="SignalP"/>
    </source>
</evidence>
<feature type="chain" id="PRO_5017060646" evidence="4">
    <location>
        <begin position="25"/>
        <end position="312"/>
    </location>
</feature>
<dbReference type="GO" id="GO:0042597">
    <property type="term" value="C:periplasmic space"/>
    <property type="evidence" value="ECO:0007669"/>
    <property type="project" value="UniProtKB-SubCell"/>
</dbReference>
<comment type="similarity">
    <text evidence="2">Belongs to the bacterial solute-binding protein SsuA/TauA family.</text>
</comment>
<sequence length="312" mass="33825">MPLSRRPLLLAAAASLGLPRLAQAASPIQFGYSAVTDFASVFVAATEGFFRQRKLDIELRFIPVNSTIPAALQADALQIGGPTPSGFLQAVEGGLDLVAVAGGGVTAKDIVNTGLVARPGAGIVTAADCVGRRIGVPGLNAFLHITFRAWLKQQGVDHRRVQFIEVPFILQADLLRGGSLDATVTAEPFLTRLVDSGLAKVVSYYTTFLPENRPTVLHVARRDWVQGHPEAVRAFREAVQEGARFVRQPANEPRVRAALKQFLKLPAEVLAKVPITRPKATLTPDQLAYWVELMKDQDMLKTNPDVQRLIAK</sequence>
<dbReference type="RefSeq" id="WP_116958789.1">
    <property type="nucleotide sequence ID" value="NZ_QVLS01000005.1"/>
</dbReference>
<dbReference type="PANTHER" id="PTHR30024:SF47">
    <property type="entry name" value="TAURINE-BINDING PERIPLASMIC PROTEIN"/>
    <property type="match status" value="1"/>
</dbReference>
<dbReference type="InterPro" id="IPR015168">
    <property type="entry name" value="SsuA/THI5"/>
</dbReference>
<dbReference type="SUPFAM" id="SSF53850">
    <property type="entry name" value="Periplasmic binding protein-like II"/>
    <property type="match status" value="1"/>
</dbReference>
<dbReference type="AlphaFoldDB" id="A0A372EKC0"/>
<evidence type="ECO:0000256" key="3">
    <source>
        <dbReference type="ARBA" id="ARBA00022729"/>
    </source>
</evidence>
<dbReference type="Gene3D" id="3.40.190.10">
    <property type="entry name" value="Periplasmic binding protein-like II"/>
    <property type="match status" value="2"/>
</dbReference>
<name>A0A372EKC0_9BURK</name>
<gene>
    <name evidence="6" type="ORF">DY262_10335</name>
</gene>
<dbReference type="EMBL" id="QVLS01000005">
    <property type="protein sequence ID" value="RFP79362.1"/>
    <property type="molecule type" value="Genomic_DNA"/>
</dbReference>
<comment type="caution">
    <text evidence="6">The sequence shown here is derived from an EMBL/GenBank/DDBJ whole genome shotgun (WGS) entry which is preliminary data.</text>
</comment>
<evidence type="ECO:0000259" key="5">
    <source>
        <dbReference type="Pfam" id="PF09084"/>
    </source>
</evidence>
<evidence type="ECO:0000313" key="7">
    <source>
        <dbReference type="Proteomes" id="UP000261931"/>
    </source>
</evidence>
<feature type="domain" description="SsuA/THI5-like" evidence="5">
    <location>
        <begin position="36"/>
        <end position="247"/>
    </location>
</feature>
<dbReference type="PANTHER" id="PTHR30024">
    <property type="entry name" value="ALIPHATIC SULFONATES-BINDING PROTEIN-RELATED"/>
    <property type="match status" value="1"/>
</dbReference>
<dbReference type="Pfam" id="PF09084">
    <property type="entry name" value="NMT1"/>
    <property type="match status" value="1"/>
</dbReference>